<sequence length="152" mass="17242">MHLKDRQWHTDVKLLYCPYIIRGNWVGLCIDLPSHKITVLLPDPTEYALKEVEKELLPLASSLPFLITNCATNAEMEADISESFTITSYVGEWEIKCKGSHGITTILLLELHTSNTLTFSANLYEASIIDTGKNYGVKIFEKFNFSLPLRMC</sequence>
<comment type="caution">
    <text evidence="4">The sequence shown here is derived from an EMBL/GenBank/DDBJ whole genome shotgun (WGS) entry which is preliminary data.</text>
</comment>
<evidence type="ECO:0000256" key="1">
    <source>
        <dbReference type="ARBA" id="ARBA00022670"/>
    </source>
</evidence>
<accession>A0A565CL61</accession>
<organism evidence="4 5">
    <name type="scientific">Arabis nemorensis</name>
    <dbReference type="NCBI Taxonomy" id="586526"/>
    <lineage>
        <taxon>Eukaryota</taxon>
        <taxon>Viridiplantae</taxon>
        <taxon>Streptophyta</taxon>
        <taxon>Embryophyta</taxon>
        <taxon>Tracheophyta</taxon>
        <taxon>Spermatophyta</taxon>
        <taxon>Magnoliopsida</taxon>
        <taxon>eudicotyledons</taxon>
        <taxon>Gunneridae</taxon>
        <taxon>Pentapetalae</taxon>
        <taxon>rosids</taxon>
        <taxon>malvids</taxon>
        <taxon>Brassicales</taxon>
        <taxon>Brassicaceae</taxon>
        <taxon>Arabideae</taxon>
        <taxon>Arabis</taxon>
    </lineage>
</organism>
<evidence type="ECO:0000256" key="2">
    <source>
        <dbReference type="ARBA" id="ARBA00022801"/>
    </source>
</evidence>
<evidence type="ECO:0000313" key="5">
    <source>
        <dbReference type="Proteomes" id="UP000489600"/>
    </source>
</evidence>
<keyword evidence="5" id="KW-1185">Reference proteome</keyword>
<feature type="domain" description="Ubiquitin-like protease family profile" evidence="3">
    <location>
        <begin position="6"/>
        <end position="141"/>
    </location>
</feature>
<keyword evidence="2" id="KW-0378">Hydrolase</keyword>
<gene>
    <name evidence="4" type="ORF">ANE_LOCUS24912</name>
</gene>
<name>A0A565CL61_9BRAS</name>
<dbReference type="Pfam" id="PF02902">
    <property type="entry name" value="Peptidase_C48"/>
    <property type="match status" value="1"/>
</dbReference>
<keyword evidence="1" id="KW-0645">Protease</keyword>
<protein>
    <recommendedName>
        <fullName evidence="3">Ubiquitin-like protease family profile domain-containing protein</fullName>
    </recommendedName>
</protein>
<dbReference type="GO" id="GO:0008234">
    <property type="term" value="F:cysteine-type peptidase activity"/>
    <property type="evidence" value="ECO:0007669"/>
    <property type="project" value="InterPro"/>
</dbReference>
<dbReference type="Proteomes" id="UP000489600">
    <property type="component" value="Unassembled WGS sequence"/>
</dbReference>
<dbReference type="GO" id="GO:0006508">
    <property type="term" value="P:proteolysis"/>
    <property type="evidence" value="ECO:0007669"/>
    <property type="project" value="UniProtKB-KW"/>
</dbReference>
<evidence type="ECO:0000259" key="3">
    <source>
        <dbReference type="Pfam" id="PF02902"/>
    </source>
</evidence>
<reference evidence="4" key="1">
    <citation type="submission" date="2019-07" db="EMBL/GenBank/DDBJ databases">
        <authorList>
            <person name="Dittberner H."/>
        </authorList>
    </citation>
    <scope>NUCLEOTIDE SEQUENCE [LARGE SCALE GENOMIC DNA]</scope>
</reference>
<evidence type="ECO:0000313" key="4">
    <source>
        <dbReference type="EMBL" id="VVB14468.1"/>
    </source>
</evidence>
<dbReference type="EMBL" id="CABITT030000008">
    <property type="protein sequence ID" value="VVB14468.1"/>
    <property type="molecule type" value="Genomic_DNA"/>
</dbReference>
<proteinExistence type="predicted"/>
<dbReference type="InterPro" id="IPR003653">
    <property type="entry name" value="Peptidase_C48_C"/>
</dbReference>
<dbReference type="AlphaFoldDB" id="A0A565CL61"/>